<evidence type="ECO:0000256" key="1">
    <source>
        <dbReference type="SAM" id="MobiDB-lite"/>
    </source>
</evidence>
<protein>
    <submittedName>
        <fullName evidence="2">Uncharacterized protein</fullName>
    </submittedName>
</protein>
<reference evidence="2" key="1">
    <citation type="submission" date="2021-12" db="EMBL/GenBank/DDBJ databases">
        <authorList>
            <person name="Zaccaron A."/>
            <person name="Stergiopoulos I."/>
        </authorList>
    </citation>
    <scope>NUCLEOTIDE SEQUENCE</scope>
    <source>
        <strain evidence="2">Race5_Kim</strain>
    </source>
</reference>
<feature type="region of interest" description="Disordered" evidence="1">
    <location>
        <begin position="230"/>
        <end position="277"/>
    </location>
</feature>
<dbReference type="RefSeq" id="XP_047767957.1">
    <property type="nucleotide sequence ID" value="XM_047912374.1"/>
</dbReference>
<proteinExistence type="predicted"/>
<organism evidence="2 3">
    <name type="scientific">Passalora fulva</name>
    <name type="common">Tomato leaf mold</name>
    <name type="synonym">Cladosporium fulvum</name>
    <dbReference type="NCBI Taxonomy" id="5499"/>
    <lineage>
        <taxon>Eukaryota</taxon>
        <taxon>Fungi</taxon>
        <taxon>Dikarya</taxon>
        <taxon>Ascomycota</taxon>
        <taxon>Pezizomycotina</taxon>
        <taxon>Dothideomycetes</taxon>
        <taxon>Dothideomycetidae</taxon>
        <taxon>Mycosphaerellales</taxon>
        <taxon>Mycosphaerellaceae</taxon>
        <taxon>Fulvia</taxon>
    </lineage>
</organism>
<dbReference type="Proteomes" id="UP000756132">
    <property type="component" value="Chromosome 11"/>
</dbReference>
<feature type="compositionally biased region" description="Basic and acidic residues" evidence="1">
    <location>
        <begin position="60"/>
        <end position="76"/>
    </location>
</feature>
<dbReference type="EMBL" id="CP090173">
    <property type="protein sequence ID" value="UJO23591.1"/>
    <property type="molecule type" value="Genomic_DNA"/>
</dbReference>
<evidence type="ECO:0000313" key="2">
    <source>
        <dbReference type="EMBL" id="UJO23591.1"/>
    </source>
</evidence>
<evidence type="ECO:0000313" key="3">
    <source>
        <dbReference type="Proteomes" id="UP000756132"/>
    </source>
</evidence>
<dbReference type="AlphaFoldDB" id="A0A9Q8UV44"/>
<gene>
    <name evidence="2" type="ORF">CLAFUR5_13226</name>
</gene>
<feature type="compositionally biased region" description="Basic and acidic residues" evidence="1">
    <location>
        <begin position="85"/>
        <end position="95"/>
    </location>
</feature>
<feature type="region of interest" description="Disordered" evidence="1">
    <location>
        <begin position="1"/>
        <end position="103"/>
    </location>
</feature>
<dbReference type="GeneID" id="71993104"/>
<sequence length="277" mass="30529">MTQLGNSFDFFTSARDSLTPDPEEFLNMPHAPVANMGGEAAVQRESSTMPGSNGELLPEDFERFDREQEQRDHNDSDYTPGGSKRAADSIEESHSKRTSLNEDSTLVSKLTAKNRKPALFANFRFGAKITHDGRPTPTVQFILKALELLSKHNHTPPPLDWSKALLEKVAQLAKCTQKISEEVLQDAIENIMAGTHGPMTASDVKVIIGVLSRPNHSRDRSPTLMRSDAIKVVPGGDDSDEDDEGQTPIHGRNTADRLLFAHQDESQDQQSAPFMPA</sequence>
<reference evidence="2" key="2">
    <citation type="journal article" date="2022" name="Microb. Genom.">
        <title>A chromosome-scale genome assembly of the tomato pathogen Cladosporium fulvum reveals a compartmentalized genome architecture and the presence of a dispensable chromosome.</title>
        <authorList>
            <person name="Zaccaron A.Z."/>
            <person name="Chen L.H."/>
            <person name="Samaras A."/>
            <person name="Stergiopoulos I."/>
        </authorList>
    </citation>
    <scope>NUCLEOTIDE SEQUENCE</scope>
    <source>
        <strain evidence="2">Race5_Kim</strain>
    </source>
</reference>
<feature type="compositionally biased region" description="Polar residues" evidence="1">
    <location>
        <begin position="268"/>
        <end position="277"/>
    </location>
</feature>
<keyword evidence="3" id="KW-1185">Reference proteome</keyword>
<accession>A0A9Q8UV44</accession>
<name>A0A9Q8UV44_PASFU</name>
<feature type="compositionally biased region" description="Polar residues" evidence="1">
    <location>
        <begin position="1"/>
        <end position="16"/>
    </location>
</feature>
<dbReference type="KEGG" id="ffu:CLAFUR5_13226"/>